<evidence type="ECO:0000256" key="1">
    <source>
        <dbReference type="ARBA" id="ARBA00023002"/>
    </source>
</evidence>
<reference evidence="3 4" key="1">
    <citation type="submission" date="2020-02" db="EMBL/GenBank/DDBJ databases">
        <authorList>
            <person name="Criscuolo A."/>
        </authorList>
    </citation>
    <scope>NUCLEOTIDE SEQUENCE [LARGE SCALE GENOMIC DNA]</scope>
    <source>
        <strain evidence="3">CIP105534</strain>
    </source>
</reference>
<dbReference type="InterPro" id="IPR028939">
    <property type="entry name" value="P5C_Rdtase_cat_N"/>
</dbReference>
<evidence type="ECO:0000259" key="2">
    <source>
        <dbReference type="Pfam" id="PF03807"/>
    </source>
</evidence>
<gene>
    <name evidence="3" type="ORF">FLA105534_00358</name>
</gene>
<name>A0A6J4G7D4_9FLAO</name>
<evidence type="ECO:0000313" key="3">
    <source>
        <dbReference type="EMBL" id="CAA9194868.1"/>
    </source>
</evidence>
<organism evidence="3 4">
    <name type="scientific">Flavobacterium bizetiae</name>
    <dbReference type="NCBI Taxonomy" id="2704140"/>
    <lineage>
        <taxon>Bacteria</taxon>
        <taxon>Pseudomonadati</taxon>
        <taxon>Bacteroidota</taxon>
        <taxon>Flavobacteriia</taxon>
        <taxon>Flavobacteriales</taxon>
        <taxon>Flavobacteriaceae</taxon>
        <taxon>Flavobacterium</taxon>
    </lineage>
</organism>
<dbReference type="InterPro" id="IPR051267">
    <property type="entry name" value="STEAP_metalloreductase"/>
</dbReference>
<evidence type="ECO:0000313" key="4">
    <source>
        <dbReference type="Proteomes" id="UP000479938"/>
    </source>
</evidence>
<dbReference type="AlphaFoldDB" id="A0A6J4G7D4"/>
<accession>A0A6J4G7D4</accession>
<dbReference type="PANTHER" id="PTHR14239:SF10">
    <property type="entry name" value="REDUCTASE"/>
    <property type="match status" value="1"/>
</dbReference>
<dbReference type="Gene3D" id="3.40.50.720">
    <property type="entry name" value="NAD(P)-binding Rossmann-like Domain"/>
    <property type="match status" value="1"/>
</dbReference>
<dbReference type="RefSeq" id="WP_173969138.1">
    <property type="nucleotide sequence ID" value="NZ_CADCSU010000030.1"/>
</dbReference>
<feature type="domain" description="Pyrroline-5-carboxylate reductase catalytic N-terminal" evidence="2">
    <location>
        <begin position="2"/>
        <end position="92"/>
    </location>
</feature>
<sequence>MKIGIIGIGNITLELATRSALFGYEVLISNPRGTNVLKELTCHIGKDVKLVPMEKAAQAELIILFLNREDLENALRALPDMKGKIILHTNNPIFNLNETLDIGSGPSSSDLVATLLPDCFIVKLFNPLHCLTGSKYQSKDRTKIFFTTENHKVKKNVKSYLDTLNFTPIELTELKKLNT</sequence>
<dbReference type="SUPFAM" id="SSF51735">
    <property type="entry name" value="NAD(P)-binding Rossmann-fold domains"/>
    <property type="match status" value="1"/>
</dbReference>
<dbReference type="Pfam" id="PF03807">
    <property type="entry name" value="F420_oxidored"/>
    <property type="match status" value="1"/>
</dbReference>
<keyword evidence="4" id="KW-1185">Reference proteome</keyword>
<dbReference type="GO" id="GO:0016491">
    <property type="term" value="F:oxidoreductase activity"/>
    <property type="evidence" value="ECO:0007669"/>
    <property type="project" value="UniProtKB-KW"/>
</dbReference>
<dbReference type="EMBL" id="CADCSU010000030">
    <property type="protein sequence ID" value="CAA9194868.1"/>
    <property type="molecule type" value="Genomic_DNA"/>
</dbReference>
<dbReference type="PANTHER" id="PTHR14239">
    <property type="entry name" value="DUDULIN-RELATED"/>
    <property type="match status" value="1"/>
</dbReference>
<proteinExistence type="predicted"/>
<protein>
    <recommendedName>
        <fullName evidence="2">Pyrroline-5-carboxylate reductase catalytic N-terminal domain-containing protein</fullName>
    </recommendedName>
</protein>
<dbReference type="InterPro" id="IPR036291">
    <property type="entry name" value="NAD(P)-bd_dom_sf"/>
</dbReference>
<keyword evidence="1" id="KW-0560">Oxidoreductase</keyword>
<dbReference type="Proteomes" id="UP000479938">
    <property type="component" value="Unassembled WGS sequence"/>
</dbReference>